<organism evidence="8 9">
    <name type="scientific">Pontibacter populi</name>
    <dbReference type="NCBI Taxonomy" id="890055"/>
    <lineage>
        <taxon>Bacteria</taxon>
        <taxon>Pseudomonadati</taxon>
        <taxon>Bacteroidota</taxon>
        <taxon>Cytophagia</taxon>
        <taxon>Cytophagales</taxon>
        <taxon>Hymenobacteraceae</taxon>
        <taxon>Pontibacter</taxon>
    </lineage>
</organism>
<dbReference type="Proteomes" id="UP000774935">
    <property type="component" value="Unassembled WGS sequence"/>
</dbReference>
<evidence type="ECO:0000259" key="6">
    <source>
        <dbReference type="Pfam" id="PF00082"/>
    </source>
</evidence>
<evidence type="ECO:0000259" key="7">
    <source>
        <dbReference type="Pfam" id="PF22148"/>
    </source>
</evidence>
<reference evidence="8 9" key="1">
    <citation type="submission" date="2021-07" db="EMBL/GenBank/DDBJ databases">
        <authorList>
            <person name="Kim M.K."/>
        </authorList>
    </citation>
    <scope>NUCLEOTIDE SEQUENCE [LARGE SCALE GENOMIC DNA]</scope>
    <source>
        <strain evidence="8 9">HLY7-15</strain>
    </source>
</reference>
<dbReference type="SUPFAM" id="SSF52743">
    <property type="entry name" value="Subtilisin-like"/>
    <property type="match status" value="1"/>
</dbReference>
<dbReference type="Pfam" id="PF22148">
    <property type="entry name" value="Fervidolysin_NPro-like"/>
    <property type="match status" value="1"/>
</dbReference>
<proteinExistence type="inferred from homology"/>
<dbReference type="InterPro" id="IPR050131">
    <property type="entry name" value="Peptidase_S8_subtilisin-like"/>
</dbReference>
<evidence type="ECO:0000313" key="8">
    <source>
        <dbReference type="EMBL" id="MBW3365700.1"/>
    </source>
</evidence>
<dbReference type="InterPro" id="IPR036852">
    <property type="entry name" value="Peptidase_S8/S53_dom_sf"/>
</dbReference>
<keyword evidence="3 5" id="KW-0378">Hydrolase</keyword>
<evidence type="ECO:0000313" key="9">
    <source>
        <dbReference type="Proteomes" id="UP000774935"/>
    </source>
</evidence>
<keyword evidence="2 5" id="KW-0645">Protease</keyword>
<dbReference type="PRINTS" id="PR00723">
    <property type="entry name" value="SUBTILISIN"/>
</dbReference>
<sequence length="467" mass="48192">MIKNYLTAGKSAVTMAILSAVVLTGCEKETMLEDKEFATSSEMQAVGKGQDMVPNEVLVKFKAGVSADARSAALARISGKVKERILTKAMERFGDREGLTLVHTPMAALEALSKLKGAAEIEYVEPNYIYTHSAASSDPYYTNGSLWGMYGDGTSPANQYGSQAGEAWATGNTGSKSVVVGIIDEGIQYSHPDLAANVWTNPHDPVDGIDNDGNGYVDDVHGWDFDGNDNEVYDGGSRGSLDDHGTHVAGTIGAVNDGKGVVGVNWNVTMISLKFLGRRGGTTANAVKAVDYLTDLKNRHGMNIVASNNSWGGGGFSQALYDAVSRANTKEILFVAAAGNGGSDGVGDNNDAVASYPSNMDLPNVIAVAAITSSGAKSSFSNYGATTVDIGAPGSAINSTTAFNTYSSYNGTSMATPHVTGGVALYAASHPGSTAAAIKNAIMSSAVPTASLSGKCVSGGRLNVSGF</sequence>
<name>A0ABS6XCH5_9BACT</name>
<comment type="similarity">
    <text evidence="1 5">Belongs to the peptidase S8 family.</text>
</comment>
<feature type="active site" description="Charge relay system" evidence="5">
    <location>
        <position position="244"/>
    </location>
</feature>
<feature type="active site" description="Charge relay system" evidence="5">
    <location>
        <position position="413"/>
    </location>
</feature>
<dbReference type="Pfam" id="PF00082">
    <property type="entry name" value="Peptidase_S8"/>
    <property type="match status" value="1"/>
</dbReference>
<dbReference type="CDD" id="cd07473">
    <property type="entry name" value="Peptidases_S8_Subtilisin_like"/>
    <property type="match status" value="1"/>
</dbReference>
<dbReference type="InterPro" id="IPR054399">
    <property type="entry name" value="Fervidolysin-like_N_prodom"/>
</dbReference>
<dbReference type="EMBL" id="JAHWXQ010000002">
    <property type="protein sequence ID" value="MBW3365700.1"/>
    <property type="molecule type" value="Genomic_DNA"/>
</dbReference>
<feature type="domain" description="Fervidolysin-like N-terminal prodomain" evidence="7">
    <location>
        <begin position="44"/>
        <end position="127"/>
    </location>
</feature>
<feature type="domain" description="Peptidase S8/S53" evidence="6">
    <location>
        <begin position="176"/>
        <end position="447"/>
    </location>
</feature>
<accession>A0ABS6XCH5</accession>
<dbReference type="PROSITE" id="PS51892">
    <property type="entry name" value="SUBTILASE"/>
    <property type="match status" value="1"/>
</dbReference>
<evidence type="ECO:0000256" key="1">
    <source>
        <dbReference type="ARBA" id="ARBA00011073"/>
    </source>
</evidence>
<comment type="caution">
    <text evidence="8">The sequence shown here is derived from an EMBL/GenBank/DDBJ whole genome shotgun (WGS) entry which is preliminary data.</text>
</comment>
<evidence type="ECO:0000256" key="2">
    <source>
        <dbReference type="ARBA" id="ARBA00022670"/>
    </source>
</evidence>
<keyword evidence="4 5" id="KW-0720">Serine protease</keyword>
<gene>
    <name evidence="8" type="ORF">KYK27_11620</name>
</gene>
<dbReference type="InterPro" id="IPR015500">
    <property type="entry name" value="Peptidase_S8_subtilisin-rel"/>
</dbReference>
<dbReference type="InterPro" id="IPR022398">
    <property type="entry name" value="Peptidase_S8_His-AS"/>
</dbReference>
<evidence type="ECO:0000256" key="3">
    <source>
        <dbReference type="ARBA" id="ARBA00022801"/>
    </source>
</evidence>
<keyword evidence="9" id="KW-1185">Reference proteome</keyword>
<dbReference type="PROSITE" id="PS00138">
    <property type="entry name" value="SUBTILASE_SER"/>
    <property type="match status" value="1"/>
</dbReference>
<dbReference type="InterPro" id="IPR000209">
    <property type="entry name" value="Peptidase_S8/S53_dom"/>
</dbReference>
<dbReference type="PROSITE" id="PS51257">
    <property type="entry name" value="PROKAR_LIPOPROTEIN"/>
    <property type="match status" value="1"/>
</dbReference>
<dbReference type="Gene3D" id="3.40.50.200">
    <property type="entry name" value="Peptidase S8/S53 domain"/>
    <property type="match status" value="1"/>
</dbReference>
<evidence type="ECO:0000256" key="5">
    <source>
        <dbReference type="PROSITE-ProRule" id="PRU01240"/>
    </source>
</evidence>
<protein>
    <submittedName>
        <fullName evidence="8">S8 family serine peptidase</fullName>
    </submittedName>
</protein>
<feature type="active site" description="Charge relay system" evidence="5">
    <location>
        <position position="184"/>
    </location>
</feature>
<dbReference type="InterPro" id="IPR023828">
    <property type="entry name" value="Peptidase_S8_Ser-AS"/>
</dbReference>
<dbReference type="PANTHER" id="PTHR43806:SF11">
    <property type="entry name" value="CEREVISIN-RELATED"/>
    <property type="match status" value="1"/>
</dbReference>
<dbReference type="PANTHER" id="PTHR43806">
    <property type="entry name" value="PEPTIDASE S8"/>
    <property type="match status" value="1"/>
</dbReference>
<dbReference type="InterPro" id="IPR034204">
    <property type="entry name" value="PfSUB1-like_cat_dom"/>
</dbReference>
<dbReference type="RefSeq" id="WP_199110156.1">
    <property type="nucleotide sequence ID" value="NZ_JAHWXQ010000002.1"/>
</dbReference>
<evidence type="ECO:0000256" key="4">
    <source>
        <dbReference type="ARBA" id="ARBA00022825"/>
    </source>
</evidence>
<dbReference type="PROSITE" id="PS00137">
    <property type="entry name" value="SUBTILASE_HIS"/>
    <property type="match status" value="1"/>
</dbReference>